<dbReference type="GO" id="GO:0140078">
    <property type="term" value="F:class I DNA-(apurinic or apyrimidinic site) endonuclease activity"/>
    <property type="evidence" value="ECO:0007669"/>
    <property type="project" value="UniProtKB-EC"/>
</dbReference>
<evidence type="ECO:0000256" key="8">
    <source>
        <dbReference type="ARBA" id="ARBA00023014"/>
    </source>
</evidence>
<dbReference type="GO" id="GO:0046872">
    <property type="term" value="F:metal ion binding"/>
    <property type="evidence" value="ECO:0007669"/>
    <property type="project" value="UniProtKB-KW"/>
</dbReference>
<keyword evidence="5" id="KW-0227">DNA damage</keyword>
<comment type="similarity">
    <text evidence="1">Belongs to the Nth/MutY family.</text>
</comment>
<dbReference type="SUPFAM" id="SSF68906">
    <property type="entry name" value="SAP domain"/>
    <property type="match status" value="1"/>
</dbReference>
<protein>
    <recommendedName>
        <fullName evidence="2">DNA-(apurinic or apyrimidinic site) lyase</fullName>
        <ecNumber evidence="2">4.2.99.18</ecNumber>
    </recommendedName>
</protein>
<dbReference type="Gene3D" id="1.10.340.30">
    <property type="entry name" value="Hypothetical protein, domain 2"/>
    <property type="match status" value="1"/>
</dbReference>
<name>K0S733_THAOC</name>
<dbReference type="InterPro" id="IPR000445">
    <property type="entry name" value="HhH_motif"/>
</dbReference>
<dbReference type="Gene3D" id="1.10.1670.10">
    <property type="entry name" value="Helix-hairpin-Helix base-excision DNA repair enzymes (C-terminal)"/>
    <property type="match status" value="1"/>
</dbReference>
<feature type="region of interest" description="Disordered" evidence="12">
    <location>
        <begin position="148"/>
        <end position="226"/>
    </location>
</feature>
<organism evidence="14 15">
    <name type="scientific">Thalassiosira oceanica</name>
    <name type="common">Marine diatom</name>
    <dbReference type="NCBI Taxonomy" id="159749"/>
    <lineage>
        <taxon>Eukaryota</taxon>
        <taxon>Sar</taxon>
        <taxon>Stramenopiles</taxon>
        <taxon>Ochrophyta</taxon>
        <taxon>Bacillariophyta</taxon>
        <taxon>Coscinodiscophyceae</taxon>
        <taxon>Thalassiosirophycidae</taxon>
        <taxon>Thalassiosirales</taxon>
        <taxon>Thalassiosiraceae</taxon>
        <taxon>Thalassiosira</taxon>
    </lineage>
</organism>
<evidence type="ECO:0000256" key="2">
    <source>
        <dbReference type="ARBA" id="ARBA00012720"/>
    </source>
</evidence>
<dbReference type="PROSITE" id="PS50800">
    <property type="entry name" value="SAP"/>
    <property type="match status" value="1"/>
</dbReference>
<evidence type="ECO:0000256" key="11">
    <source>
        <dbReference type="ARBA" id="ARBA00023295"/>
    </source>
</evidence>
<gene>
    <name evidence="14" type="ORF">THAOC_25701</name>
</gene>
<dbReference type="SMART" id="SM00513">
    <property type="entry name" value="SAP"/>
    <property type="match status" value="1"/>
</dbReference>
<keyword evidence="15" id="KW-1185">Reference proteome</keyword>
<dbReference type="InterPro" id="IPR023170">
    <property type="entry name" value="HhH_base_excis_C"/>
</dbReference>
<keyword evidence="4" id="KW-0479">Metal-binding</keyword>
<dbReference type="Pfam" id="PF02037">
    <property type="entry name" value="SAP"/>
    <property type="match status" value="1"/>
</dbReference>
<evidence type="ECO:0000259" key="13">
    <source>
        <dbReference type="PROSITE" id="PS50800"/>
    </source>
</evidence>
<keyword evidence="8" id="KW-0411">Iron-sulfur</keyword>
<reference evidence="14 15" key="1">
    <citation type="journal article" date="2012" name="Genome Biol.">
        <title>Genome and low-iron response of an oceanic diatom adapted to chronic iron limitation.</title>
        <authorList>
            <person name="Lommer M."/>
            <person name="Specht M."/>
            <person name="Roy A.S."/>
            <person name="Kraemer L."/>
            <person name="Andreson R."/>
            <person name="Gutowska M.A."/>
            <person name="Wolf J."/>
            <person name="Bergner S.V."/>
            <person name="Schilhabel M.B."/>
            <person name="Klostermeier U.C."/>
            <person name="Beiko R.G."/>
            <person name="Rosenstiel P."/>
            <person name="Hippler M."/>
            <person name="Laroche J."/>
        </authorList>
    </citation>
    <scope>NUCLEOTIDE SEQUENCE [LARGE SCALE GENOMIC DNA]</scope>
    <source>
        <strain evidence="14 15">CCMP1005</strain>
    </source>
</reference>
<dbReference type="GO" id="GO:0006289">
    <property type="term" value="P:nucleotide-excision repair"/>
    <property type="evidence" value="ECO:0007669"/>
    <property type="project" value="TreeGrafter"/>
</dbReference>
<keyword evidence="10" id="KW-0456">Lyase</keyword>
<keyword evidence="7" id="KW-0408">Iron</keyword>
<feature type="domain" description="SAP" evidence="13">
    <location>
        <begin position="114"/>
        <end position="148"/>
    </location>
</feature>
<evidence type="ECO:0000256" key="1">
    <source>
        <dbReference type="ARBA" id="ARBA00008343"/>
    </source>
</evidence>
<accession>K0S733</accession>
<keyword evidence="3" id="KW-0004">4Fe-4S</keyword>
<evidence type="ECO:0000256" key="12">
    <source>
        <dbReference type="SAM" id="MobiDB-lite"/>
    </source>
</evidence>
<evidence type="ECO:0000256" key="10">
    <source>
        <dbReference type="ARBA" id="ARBA00023239"/>
    </source>
</evidence>
<dbReference type="EMBL" id="AGNL01035495">
    <property type="protein sequence ID" value="EJK54652.1"/>
    <property type="molecule type" value="Genomic_DNA"/>
</dbReference>
<dbReference type="GO" id="GO:0006285">
    <property type="term" value="P:base-excision repair, AP site formation"/>
    <property type="evidence" value="ECO:0007669"/>
    <property type="project" value="TreeGrafter"/>
</dbReference>
<evidence type="ECO:0000256" key="6">
    <source>
        <dbReference type="ARBA" id="ARBA00022801"/>
    </source>
</evidence>
<evidence type="ECO:0000256" key="5">
    <source>
        <dbReference type="ARBA" id="ARBA00022763"/>
    </source>
</evidence>
<dbReference type="eggNOG" id="KOG1921">
    <property type="taxonomic scope" value="Eukaryota"/>
</dbReference>
<dbReference type="GO" id="GO:0000703">
    <property type="term" value="F:oxidized pyrimidine nucleobase lesion DNA N-glycosylase activity"/>
    <property type="evidence" value="ECO:0007669"/>
    <property type="project" value="TreeGrafter"/>
</dbReference>
<dbReference type="InterPro" id="IPR003265">
    <property type="entry name" value="HhH-GPD_domain"/>
</dbReference>
<dbReference type="SUPFAM" id="SSF48150">
    <property type="entry name" value="DNA-glycosylase"/>
    <property type="match status" value="1"/>
</dbReference>
<dbReference type="PANTHER" id="PTHR43286">
    <property type="entry name" value="ENDONUCLEASE III-LIKE PROTEIN 1"/>
    <property type="match status" value="1"/>
</dbReference>
<keyword evidence="11" id="KW-0326">Glycosidase</keyword>
<feature type="region of interest" description="Disordered" evidence="12">
    <location>
        <begin position="95"/>
        <end position="114"/>
    </location>
</feature>
<keyword evidence="6" id="KW-0378">Hydrolase</keyword>
<dbReference type="AlphaFoldDB" id="K0S733"/>
<feature type="compositionally biased region" description="Polar residues" evidence="12">
    <location>
        <begin position="97"/>
        <end position="114"/>
    </location>
</feature>
<dbReference type="EC" id="4.2.99.18" evidence="2"/>
<sequence length="470" mass="52051">PSKFIDLILIASADLVVIFLLLREDHPVAVYLWHRVSQTANIYSLGSLRGPIWAGLVITQHRLGASLLARKNPALTGRMTRTLRSKSSIPAVFGSPRSVSQAAKPQDASGDSSWSDMTVMELKKELMARSLPVSGLKASLIERLENAPATPASAAVGIEDAVPATPRKRTPRRIVTPEEEATLGRVVNPPEEGAKKAKRKPPAATKSPRKRPKIEPGSLPPPEEGWEDIYNLVEELRKDRTAPVDHDGAEQLPEKNKGEKVYRFQVLVALMLSSQTKDAVVGMTMRKLQQAGAGLTVENIHSMDPQTLNKLLHSVGFHNNKTVFIKAAAETLIEKYQGDIPPTADEMMELKGVGPKMAYIVEQIAFGESPGFHMHKNFNKLNWVNSKTPEQTRVQLEGWLPREKWSEVNVLWVGFGQKLQQQKGKLLRKIMTCSNPLGAMKLVKRLGFDVKKEAKKIGMEEEVASIMKQN</sequence>
<dbReference type="InterPro" id="IPR011257">
    <property type="entry name" value="DNA_glycosylase"/>
</dbReference>
<evidence type="ECO:0000256" key="7">
    <source>
        <dbReference type="ARBA" id="ARBA00023004"/>
    </source>
</evidence>
<dbReference type="Gene3D" id="1.10.720.30">
    <property type="entry name" value="SAP domain"/>
    <property type="match status" value="1"/>
</dbReference>
<dbReference type="PANTHER" id="PTHR43286:SF1">
    <property type="entry name" value="ENDONUCLEASE III-LIKE PROTEIN 1"/>
    <property type="match status" value="1"/>
</dbReference>
<dbReference type="OrthoDB" id="2099276at2759"/>
<evidence type="ECO:0000313" key="15">
    <source>
        <dbReference type="Proteomes" id="UP000266841"/>
    </source>
</evidence>
<dbReference type="InterPro" id="IPR036361">
    <property type="entry name" value="SAP_dom_sf"/>
</dbReference>
<dbReference type="SMART" id="SM00478">
    <property type="entry name" value="ENDO3c"/>
    <property type="match status" value="1"/>
</dbReference>
<comment type="caution">
    <text evidence="14">The sequence shown here is derived from an EMBL/GenBank/DDBJ whole genome shotgun (WGS) entry which is preliminary data.</text>
</comment>
<evidence type="ECO:0000256" key="3">
    <source>
        <dbReference type="ARBA" id="ARBA00022485"/>
    </source>
</evidence>
<dbReference type="Proteomes" id="UP000266841">
    <property type="component" value="Unassembled WGS sequence"/>
</dbReference>
<evidence type="ECO:0000256" key="4">
    <source>
        <dbReference type="ARBA" id="ARBA00022723"/>
    </source>
</evidence>
<dbReference type="CDD" id="cd00056">
    <property type="entry name" value="ENDO3c"/>
    <property type="match status" value="1"/>
</dbReference>
<evidence type="ECO:0000313" key="14">
    <source>
        <dbReference type="EMBL" id="EJK54652.1"/>
    </source>
</evidence>
<evidence type="ECO:0000256" key="9">
    <source>
        <dbReference type="ARBA" id="ARBA00023204"/>
    </source>
</evidence>
<proteinExistence type="inferred from homology"/>
<dbReference type="Pfam" id="PF00633">
    <property type="entry name" value="HHH"/>
    <property type="match status" value="1"/>
</dbReference>
<feature type="compositionally biased region" description="Basic residues" evidence="12">
    <location>
        <begin position="196"/>
        <end position="212"/>
    </location>
</feature>
<dbReference type="InterPro" id="IPR003034">
    <property type="entry name" value="SAP_dom"/>
</dbReference>
<dbReference type="Pfam" id="PF00730">
    <property type="entry name" value="HhH-GPD"/>
    <property type="match status" value="1"/>
</dbReference>
<dbReference type="FunFam" id="1.10.340.30:FF:000005">
    <property type="entry name" value="Endonuclease III-like protein 1"/>
    <property type="match status" value="1"/>
</dbReference>
<dbReference type="GO" id="GO:0003677">
    <property type="term" value="F:DNA binding"/>
    <property type="evidence" value="ECO:0007669"/>
    <property type="project" value="InterPro"/>
</dbReference>
<dbReference type="GO" id="GO:0051539">
    <property type="term" value="F:4 iron, 4 sulfur cluster binding"/>
    <property type="evidence" value="ECO:0007669"/>
    <property type="project" value="UniProtKB-KW"/>
</dbReference>
<keyword evidence="9" id="KW-0234">DNA repair</keyword>
<dbReference type="GO" id="GO:0005634">
    <property type="term" value="C:nucleus"/>
    <property type="evidence" value="ECO:0007669"/>
    <property type="project" value="TreeGrafter"/>
</dbReference>
<feature type="non-terminal residue" evidence="14">
    <location>
        <position position="1"/>
    </location>
</feature>